<gene>
    <name evidence="2" type="ORF">BGZ95_009132</name>
</gene>
<feature type="transmembrane region" description="Helical" evidence="1">
    <location>
        <begin position="434"/>
        <end position="456"/>
    </location>
</feature>
<evidence type="ECO:0000313" key="2">
    <source>
        <dbReference type="EMBL" id="KAG0275152.1"/>
    </source>
</evidence>
<name>A0AAD4DDQ0_9FUNG</name>
<keyword evidence="1" id="KW-0812">Transmembrane</keyword>
<dbReference type="AlphaFoldDB" id="A0AAD4DDQ0"/>
<evidence type="ECO:0000256" key="1">
    <source>
        <dbReference type="SAM" id="Phobius"/>
    </source>
</evidence>
<comment type="caution">
    <text evidence="2">The sequence shown here is derived from an EMBL/GenBank/DDBJ whole genome shotgun (WGS) entry which is preliminary data.</text>
</comment>
<keyword evidence="1" id="KW-0472">Membrane</keyword>
<evidence type="ECO:0008006" key="4">
    <source>
        <dbReference type="Google" id="ProtNLM"/>
    </source>
</evidence>
<dbReference type="EMBL" id="JAAAIL010000516">
    <property type="protein sequence ID" value="KAG0275152.1"/>
    <property type="molecule type" value="Genomic_DNA"/>
</dbReference>
<organism evidence="2 3">
    <name type="scientific">Linnemannia exigua</name>
    <dbReference type="NCBI Taxonomy" id="604196"/>
    <lineage>
        <taxon>Eukaryota</taxon>
        <taxon>Fungi</taxon>
        <taxon>Fungi incertae sedis</taxon>
        <taxon>Mucoromycota</taxon>
        <taxon>Mortierellomycotina</taxon>
        <taxon>Mortierellomycetes</taxon>
        <taxon>Mortierellales</taxon>
        <taxon>Mortierellaceae</taxon>
        <taxon>Linnemannia</taxon>
    </lineage>
</organism>
<sequence>MNAKQKARHRDRRQINTDPIKNDARVPTEECYVRGTFISCDSNHLKTIINIWAAVCSFAFTGLLYCLGRWITADLVWHLQPMDTVRLEAGWGLRPGLFSIWNGLKLKTHFGLLLGVALMAIWGVSNAMHAWLTECVDIETYTQIGVPQPFLISRLQSMADSDSSDWYTGYYSDVSGYGTQAMIGWENRTQLHYEDGEYFWSPVQPKCTQLTNLDVTTAVVQDTVNITVNNSTRTHLRGTVKWTITTELLQYYWATVLDGEDVLDGKTYNVTDRHTLFHIFGTGHASTPPTVKLANGYKPNIYIFMCTVGVKSWDIEATINPLKVDRLVLTRKTPVALRTDATIYVESAIMGLDSATKPLTNSETIMTPIQKWMSNTKNSASRLSWFDNITEGWLESKTAECIAFMTTPITLVGETQLTVGNELVSTFILQSKPIYIIAGVSFQVALIALVIGVYLAKADKGKFYGDSIVSLISRCGKDWELEPLKKRGTEESDHAEDV</sequence>
<feature type="transmembrane region" description="Helical" evidence="1">
    <location>
        <begin position="110"/>
        <end position="132"/>
    </location>
</feature>
<keyword evidence="1" id="KW-1133">Transmembrane helix</keyword>
<evidence type="ECO:0000313" key="3">
    <source>
        <dbReference type="Proteomes" id="UP001194580"/>
    </source>
</evidence>
<dbReference type="Proteomes" id="UP001194580">
    <property type="component" value="Unassembled WGS sequence"/>
</dbReference>
<proteinExistence type="predicted"/>
<protein>
    <recommendedName>
        <fullName evidence="4">Transmembrane protein</fullName>
    </recommendedName>
</protein>
<keyword evidence="3" id="KW-1185">Reference proteome</keyword>
<reference evidence="2" key="1">
    <citation type="journal article" date="2020" name="Fungal Divers.">
        <title>Resolving the Mortierellaceae phylogeny through synthesis of multi-gene phylogenetics and phylogenomics.</title>
        <authorList>
            <person name="Vandepol N."/>
            <person name="Liber J."/>
            <person name="Desiro A."/>
            <person name="Na H."/>
            <person name="Kennedy M."/>
            <person name="Barry K."/>
            <person name="Grigoriev I.V."/>
            <person name="Miller A.N."/>
            <person name="O'Donnell K."/>
            <person name="Stajich J.E."/>
            <person name="Bonito G."/>
        </authorList>
    </citation>
    <scope>NUCLEOTIDE SEQUENCE</scope>
    <source>
        <strain evidence="2">NRRL 28262</strain>
    </source>
</reference>
<accession>A0AAD4DDQ0</accession>